<feature type="non-terminal residue" evidence="2">
    <location>
        <position position="297"/>
    </location>
</feature>
<evidence type="ECO:0000256" key="1">
    <source>
        <dbReference type="SAM" id="MobiDB-lite"/>
    </source>
</evidence>
<reference evidence="2" key="1">
    <citation type="journal article" date="2020" name="bioRxiv">
        <title>Comparative genomics of Chlamydomonas.</title>
        <authorList>
            <person name="Craig R.J."/>
            <person name="Hasan A.R."/>
            <person name="Ness R.W."/>
            <person name="Keightley P.D."/>
        </authorList>
    </citation>
    <scope>NUCLEOTIDE SEQUENCE</scope>
    <source>
        <strain evidence="2">CCAP 11/70</strain>
    </source>
</reference>
<dbReference type="EMBL" id="JAEHOE010000158">
    <property type="protein sequence ID" value="KAG2484093.1"/>
    <property type="molecule type" value="Genomic_DNA"/>
</dbReference>
<sequence>MGDAQAHVAVALQSGSAPGAGRSPPRILDSLPTRRTAKEPAAGGSPGKGSPAKGGHAASPRAASPVDGPPAGSRPASTSQPKNASPAASPHGSKHPRRDFGAWSTSNPLDPALQATLLPLLPPSKRARGIAPAASAPPQKGDSGDAGGAGGSEGAGAGPSQSSAPKPLAWTAFPVTEPTVNWAEAFGAAPQRLQTLARGYEKMEMAQGVAPHVTPSAQDLVSYVVSSGQHAEDAVRRLRDSMQDPIIAIDCEWRPEFTRGQSNPVAMLQLSSATTCLLLRTCCTAYALPRAVARFLA</sequence>
<feature type="compositionally biased region" description="Low complexity" evidence="1">
    <location>
        <begin position="39"/>
        <end position="60"/>
    </location>
</feature>
<accession>A0A836BQY7</accession>
<evidence type="ECO:0000313" key="3">
    <source>
        <dbReference type="Proteomes" id="UP000612055"/>
    </source>
</evidence>
<feature type="compositionally biased region" description="Gly residues" evidence="1">
    <location>
        <begin position="144"/>
        <end position="157"/>
    </location>
</feature>
<gene>
    <name evidence="2" type="ORF">HYH03_017112</name>
</gene>
<proteinExistence type="predicted"/>
<feature type="region of interest" description="Disordered" evidence="1">
    <location>
        <begin position="1"/>
        <end position="108"/>
    </location>
</feature>
<dbReference type="AlphaFoldDB" id="A0A836BQY7"/>
<feature type="region of interest" description="Disordered" evidence="1">
    <location>
        <begin position="128"/>
        <end position="167"/>
    </location>
</feature>
<name>A0A836BQY7_9CHLO</name>
<organism evidence="2 3">
    <name type="scientific">Edaphochlamys debaryana</name>
    <dbReference type="NCBI Taxonomy" id="47281"/>
    <lineage>
        <taxon>Eukaryota</taxon>
        <taxon>Viridiplantae</taxon>
        <taxon>Chlorophyta</taxon>
        <taxon>core chlorophytes</taxon>
        <taxon>Chlorophyceae</taxon>
        <taxon>CS clade</taxon>
        <taxon>Chlamydomonadales</taxon>
        <taxon>Chlamydomonadales incertae sedis</taxon>
        <taxon>Edaphochlamys</taxon>
    </lineage>
</organism>
<protein>
    <recommendedName>
        <fullName evidence="4">3'-5' exonuclease domain-containing protein</fullName>
    </recommendedName>
</protein>
<dbReference type="InterPro" id="IPR012337">
    <property type="entry name" value="RNaseH-like_sf"/>
</dbReference>
<dbReference type="GO" id="GO:0003676">
    <property type="term" value="F:nucleic acid binding"/>
    <property type="evidence" value="ECO:0007669"/>
    <property type="project" value="InterPro"/>
</dbReference>
<dbReference type="OrthoDB" id="1920326at2759"/>
<evidence type="ECO:0008006" key="4">
    <source>
        <dbReference type="Google" id="ProtNLM"/>
    </source>
</evidence>
<dbReference type="Proteomes" id="UP000612055">
    <property type="component" value="Unassembled WGS sequence"/>
</dbReference>
<dbReference type="InterPro" id="IPR036397">
    <property type="entry name" value="RNaseH_sf"/>
</dbReference>
<keyword evidence="3" id="KW-1185">Reference proteome</keyword>
<dbReference type="Gene3D" id="3.30.420.10">
    <property type="entry name" value="Ribonuclease H-like superfamily/Ribonuclease H"/>
    <property type="match status" value="1"/>
</dbReference>
<comment type="caution">
    <text evidence="2">The sequence shown here is derived from an EMBL/GenBank/DDBJ whole genome shotgun (WGS) entry which is preliminary data.</text>
</comment>
<dbReference type="SUPFAM" id="SSF53098">
    <property type="entry name" value="Ribonuclease H-like"/>
    <property type="match status" value="1"/>
</dbReference>
<evidence type="ECO:0000313" key="2">
    <source>
        <dbReference type="EMBL" id="KAG2484093.1"/>
    </source>
</evidence>